<dbReference type="OrthoDB" id="2653298at2"/>
<organism evidence="4 5">
    <name type="scientific">Paenibacillus wynnii</name>
    <dbReference type="NCBI Taxonomy" id="268407"/>
    <lineage>
        <taxon>Bacteria</taxon>
        <taxon>Bacillati</taxon>
        <taxon>Bacillota</taxon>
        <taxon>Bacilli</taxon>
        <taxon>Bacillales</taxon>
        <taxon>Paenibacillaceae</taxon>
        <taxon>Paenibacillus</taxon>
    </lineage>
</organism>
<feature type="transmembrane region" description="Helical" evidence="2">
    <location>
        <begin position="7"/>
        <end position="28"/>
    </location>
</feature>
<protein>
    <recommendedName>
        <fullName evidence="3">DUF4097 domain-containing protein</fullName>
    </recommendedName>
</protein>
<dbReference type="RefSeq" id="WP_036649349.1">
    <property type="nucleotide sequence ID" value="NZ_JQCR01000002.1"/>
</dbReference>
<dbReference type="AlphaFoldDB" id="A0A098MA59"/>
<sequence length="363" mass="38120">MGKWKIGSLTAAIGCIALGVIIGLVQYGELTYAALGYLWPVLLIALGIEMLTRLMIRSDVKSRVSGWAILLIVLLIGASAGQSALSGGSFNTLFGNMKLTPLNGTVEVKSEIKTVKISIPNGKVKINGVPGSSLNYEGSLLVPGDSESEALSALEKKWLITTEGDTLVLKLDQETEWFNLIQFGFNSKNPYLNVSIPQNLAVEIDTSDGSIEAMELKSGLIAETSNGTMDLHDIVGDVQAHSSNGSLSAKNIQGKVELVSSNGAISLDHIDGSLTAKSSNGKIMSNSDITGDWKCTSSNGKIQLDLPSGVNARITADTSNGSLKGNVPWDRDGDNHGTATLGDGSHVVDLSTSNGSVTVDVME</sequence>
<feature type="domain" description="DUF4097" evidence="3">
    <location>
        <begin position="160"/>
        <end position="359"/>
    </location>
</feature>
<feature type="transmembrane region" description="Helical" evidence="2">
    <location>
        <begin position="64"/>
        <end position="85"/>
    </location>
</feature>
<dbReference type="Proteomes" id="UP000029734">
    <property type="component" value="Unassembled WGS sequence"/>
</dbReference>
<evidence type="ECO:0000256" key="2">
    <source>
        <dbReference type="SAM" id="Phobius"/>
    </source>
</evidence>
<dbReference type="Pfam" id="PF13349">
    <property type="entry name" value="DUF4097"/>
    <property type="match status" value="1"/>
</dbReference>
<dbReference type="EMBL" id="JQCR01000002">
    <property type="protein sequence ID" value="KGE18933.1"/>
    <property type="molecule type" value="Genomic_DNA"/>
</dbReference>
<keyword evidence="5" id="KW-1185">Reference proteome</keyword>
<proteinExistence type="predicted"/>
<keyword evidence="2" id="KW-0812">Transmembrane</keyword>
<reference evidence="4 5" key="2">
    <citation type="submission" date="2014-10" db="EMBL/GenBank/DDBJ databases">
        <title>Comparative genomics of the Paenibacillus odorifer group.</title>
        <authorList>
            <person name="Tsai Y.-C."/>
            <person name="Martin N."/>
            <person name="Korlach J."/>
            <person name="Wiedmann M."/>
        </authorList>
    </citation>
    <scope>NUCLEOTIDE SEQUENCE [LARGE SCALE GENOMIC DNA]</scope>
    <source>
        <strain evidence="4 5">DSM 18334</strain>
    </source>
</reference>
<feature type="transmembrane region" description="Helical" evidence="2">
    <location>
        <begin position="34"/>
        <end position="52"/>
    </location>
</feature>
<gene>
    <name evidence="4" type="ORF">PWYN_05895</name>
</gene>
<reference evidence="4 5" key="1">
    <citation type="submission" date="2014-08" db="EMBL/GenBank/DDBJ databases">
        <authorList>
            <person name="den Bakker H.C."/>
        </authorList>
    </citation>
    <scope>NUCLEOTIDE SEQUENCE [LARGE SCALE GENOMIC DNA]</scope>
    <source>
        <strain evidence="4 5">DSM 18334</strain>
    </source>
</reference>
<feature type="region of interest" description="Disordered" evidence="1">
    <location>
        <begin position="319"/>
        <end position="347"/>
    </location>
</feature>
<evidence type="ECO:0000313" key="4">
    <source>
        <dbReference type="EMBL" id="KGE18933.1"/>
    </source>
</evidence>
<dbReference type="STRING" id="268407.PWYN_05895"/>
<name>A0A098MA59_9BACL</name>
<keyword evidence="2" id="KW-1133">Transmembrane helix</keyword>
<accession>A0A098MA59</accession>
<dbReference type="eggNOG" id="COG3595">
    <property type="taxonomic scope" value="Bacteria"/>
</dbReference>
<evidence type="ECO:0000259" key="3">
    <source>
        <dbReference type="Pfam" id="PF13349"/>
    </source>
</evidence>
<evidence type="ECO:0000313" key="5">
    <source>
        <dbReference type="Proteomes" id="UP000029734"/>
    </source>
</evidence>
<evidence type="ECO:0000256" key="1">
    <source>
        <dbReference type="SAM" id="MobiDB-lite"/>
    </source>
</evidence>
<dbReference type="InterPro" id="IPR025164">
    <property type="entry name" value="Toastrack_DUF4097"/>
</dbReference>
<keyword evidence="2" id="KW-0472">Membrane</keyword>
<comment type="caution">
    <text evidence="4">The sequence shown here is derived from an EMBL/GenBank/DDBJ whole genome shotgun (WGS) entry which is preliminary data.</text>
</comment>